<evidence type="ECO:0000313" key="1">
    <source>
        <dbReference type="EMBL" id="ATE80591.1"/>
    </source>
</evidence>
<protein>
    <submittedName>
        <fullName evidence="1">Uncharacterized protein</fullName>
    </submittedName>
</protein>
<reference evidence="1 2" key="1">
    <citation type="submission" date="2017-09" db="EMBL/GenBank/DDBJ databases">
        <title>Complete Genome sequence of Lysobacter capsici KNU-15.</title>
        <authorList>
            <person name="Kim M.-C."/>
            <person name="Yi H."/>
            <person name="Lee D.-W."/>
            <person name="Shin J.-H."/>
        </authorList>
    </citation>
    <scope>NUCLEOTIDE SEQUENCE [LARGE SCALE GENOMIC DNA]</scope>
    <source>
        <strain evidence="1 2">KNU-15</strain>
    </source>
</reference>
<gene>
    <name evidence="1" type="ORF">CNN82_18840</name>
</gene>
<dbReference type="RefSeq" id="WP_096481676.1">
    <property type="nucleotide sequence ID" value="NZ_CP023466.1"/>
</dbReference>
<name>A0AB33EN90_9PSED</name>
<accession>A0AB33EN90</accession>
<proteinExistence type="predicted"/>
<organism evidence="1 2">
    <name type="scientific">Pseudomonas frederiksbergensis</name>
    <dbReference type="NCBI Taxonomy" id="104087"/>
    <lineage>
        <taxon>Bacteria</taxon>
        <taxon>Pseudomonadati</taxon>
        <taxon>Pseudomonadota</taxon>
        <taxon>Gammaproteobacteria</taxon>
        <taxon>Pseudomonadales</taxon>
        <taxon>Pseudomonadaceae</taxon>
        <taxon>Pseudomonas</taxon>
    </lineage>
</organism>
<evidence type="ECO:0000313" key="2">
    <source>
        <dbReference type="Proteomes" id="UP000218385"/>
    </source>
</evidence>
<dbReference type="Proteomes" id="UP000218385">
    <property type="component" value="Chromosome"/>
</dbReference>
<dbReference type="AlphaFoldDB" id="A0AB33EN90"/>
<dbReference type="EMBL" id="CP023466">
    <property type="protein sequence ID" value="ATE80591.1"/>
    <property type="molecule type" value="Genomic_DNA"/>
</dbReference>
<sequence length="163" mass="19004">MHHIIGLYISKKTEQLWRLESQDQIVFRSDCFHSLGYFYLIAPAFEKYAQRDAGISITSMNVKFCLRSDDLNNAMEILNNFEMALYRRPTSWREYLGETQYPRQPRRPIQALLFRERLSRLVHKLRALVLKAQALDAGLVYGNGVCYRSLRGIKLPPGTVVYS</sequence>